<evidence type="ECO:0008006" key="4">
    <source>
        <dbReference type="Google" id="ProtNLM"/>
    </source>
</evidence>
<gene>
    <name evidence="2" type="ordered locus">Sfla_3819</name>
</gene>
<reference evidence="2 3" key="1">
    <citation type="submission" date="2011-01" db="EMBL/GenBank/DDBJ databases">
        <title>Complete sequence of chromosome of Streptomyces flavogriseus ATCC 33331.</title>
        <authorList>
            <consortium name="US DOE Joint Genome Institute"/>
            <person name="Lucas S."/>
            <person name="Copeland A."/>
            <person name="Lapidus A."/>
            <person name="Cheng J.-F."/>
            <person name="Goodwin L."/>
            <person name="Pitluck S."/>
            <person name="Davenport K."/>
            <person name="Detter J.C."/>
            <person name="Han C."/>
            <person name="Tapia R."/>
            <person name="Land M."/>
            <person name="Hauser L."/>
            <person name="Kyrpides N."/>
            <person name="Ivanova N."/>
            <person name="Ovchinnikova G."/>
            <person name="Pagani I."/>
            <person name="Brumm P."/>
            <person name="Mead D."/>
            <person name="Woyke T."/>
        </authorList>
    </citation>
    <scope>NUCLEOTIDE SEQUENCE [LARGE SCALE GENOMIC DNA]</scope>
    <source>
        <strain evidence="3">ATCC 33331 / IAF-45CD</strain>
    </source>
</reference>
<sequence length="178" mass="19024">MTRKLFLTAAPAFVCGLALLTAGCSGGREYTLPKDLCGVPVSEKSISPLLPEGKKLVVQGDPLVDMSGMCFVAVDSRKGVVVGAEKTDRFYDPMGELVEYKFTNRKKMDPLPFDGAGAMGDTNFVISTPCGTPDVPHLTVSVSVGDRAEEDVDRRRADMEAFALAFVPSVKKELACTA</sequence>
<organism evidence="2 3">
    <name type="scientific">Streptomyces pratensis (strain ATCC 33331 / IAF-45CD)</name>
    <dbReference type="NCBI Taxonomy" id="591167"/>
    <lineage>
        <taxon>Bacteria</taxon>
        <taxon>Bacillati</taxon>
        <taxon>Actinomycetota</taxon>
        <taxon>Actinomycetes</taxon>
        <taxon>Kitasatosporales</taxon>
        <taxon>Streptomycetaceae</taxon>
        <taxon>Streptomyces</taxon>
    </lineage>
</organism>
<dbReference type="OrthoDB" id="4337996at2"/>
<accession>A0A8D3WHJ3</accession>
<evidence type="ECO:0000313" key="2">
    <source>
        <dbReference type="EMBL" id="ADW05236.1"/>
    </source>
</evidence>
<protein>
    <recommendedName>
        <fullName evidence="4">DUF3558 domain-containing protein</fullName>
    </recommendedName>
</protein>
<evidence type="ECO:0000256" key="1">
    <source>
        <dbReference type="SAM" id="SignalP"/>
    </source>
</evidence>
<evidence type="ECO:0000313" key="3">
    <source>
        <dbReference type="Proteomes" id="UP000002066"/>
    </source>
</evidence>
<dbReference type="KEGG" id="sfa:Sfla_3819"/>
<dbReference type="Proteomes" id="UP000002066">
    <property type="component" value="Chromosome"/>
</dbReference>
<dbReference type="AlphaFoldDB" id="A0A8D3WHJ3"/>
<feature type="chain" id="PRO_5038799276" description="DUF3558 domain-containing protein" evidence="1">
    <location>
        <begin position="21"/>
        <end position="178"/>
    </location>
</feature>
<dbReference type="PROSITE" id="PS51257">
    <property type="entry name" value="PROKAR_LIPOPROTEIN"/>
    <property type="match status" value="1"/>
</dbReference>
<keyword evidence="1" id="KW-0732">Signal</keyword>
<proteinExistence type="predicted"/>
<name>A0A8D3WHJ3_STRFA</name>
<dbReference type="EMBL" id="CP002475">
    <property type="protein sequence ID" value="ADW05236.1"/>
    <property type="molecule type" value="Genomic_DNA"/>
</dbReference>
<feature type="signal peptide" evidence="1">
    <location>
        <begin position="1"/>
        <end position="20"/>
    </location>
</feature>